<dbReference type="EMBL" id="CP058933">
    <property type="protein sequence ID" value="QLI68313.1"/>
    <property type="molecule type" value="Genomic_DNA"/>
</dbReference>
<dbReference type="KEGG" id="mbrn:26247727"/>
<evidence type="ECO:0000313" key="1">
    <source>
        <dbReference type="EMBL" id="QLI68313.1"/>
    </source>
</evidence>
<name>A0A7D5UWR3_9HYPO</name>
<proteinExistence type="predicted"/>
<dbReference type="RefSeq" id="XP_014539502.2">
    <property type="nucleotide sequence ID" value="XM_014684016.2"/>
</dbReference>
<sequence>MSKRRVLSQFPTAPDTYFTVYAVMGIPEGEMGEIIMFLARQNGLDLIDEDAAAVIYEVNMVLKACKTYQRPARGASRRNWWDDSDSTLFSHRLSRQEKAFFECWRSYPTRTLARSSI</sequence>
<dbReference type="Proteomes" id="UP000510686">
    <property type="component" value="Chromosome 2"/>
</dbReference>
<gene>
    <name evidence="1" type="ORF">G6M90_00g051950</name>
</gene>
<accession>A0A7D5UWR3</accession>
<keyword evidence="2" id="KW-1185">Reference proteome</keyword>
<protein>
    <submittedName>
        <fullName evidence="1">Uncharacterized protein</fullName>
    </submittedName>
</protein>
<reference evidence="1 2" key="1">
    <citation type="submission" date="2020-07" db="EMBL/GenBank/DDBJ databases">
        <title>Telomere length de novo assembly of all 7 chromosomes of the fungus, Metarhizium brunneum, using a novel assembly pipeline.</title>
        <authorList>
            <person name="Saud z."/>
            <person name="Kortsinoglou A."/>
            <person name="Kouvelis V.N."/>
            <person name="Butt T.M."/>
        </authorList>
    </citation>
    <scope>NUCLEOTIDE SEQUENCE [LARGE SCALE GENOMIC DNA]</scope>
    <source>
        <strain evidence="1 2">4556</strain>
    </source>
</reference>
<dbReference type="GeneID" id="26247727"/>
<dbReference type="AlphaFoldDB" id="A0A7D5UWR3"/>
<evidence type="ECO:0000313" key="2">
    <source>
        <dbReference type="Proteomes" id="UP000510686"/>
    </source>
</evidence>
<organism evidence="1 2">
    <name type="scientific">Metarhizium brunneum</name>
    <dbReference type="NCBI Taxonomy" id="500148"/>
    <lineage>
        <taxon>Eukaryota</taxon>
        <taxon>Fungi</taxon>
        <taxon>Dikarya</taxon>
        <taxon>Ascomycota</taxon>
        <taxon>Pezizomycotina</taxon>
        <taxon>Sordariomycetes</taxon>
        <taxon>Hypocreomycetidae</taxon>
        <taxon>Hypocreales</taxon>
        <taxon>Clavicipitaceae</taxon>
        <taxon>Metarhizium</taxon>
    </lineage>
</organism>